<dbReference type="Pfam" id="PF04127">
    <property type="entry name" value="DFP"/>
    <property type="match status" value="1"/>
</dbReference>
<evidence type="ECO:0000256" key="4">
    <source>
        <dbReference type="SAM" id="MobiDB-lite"/>
    </source>
</evidence>
<accession>A0A845AG18</accession>
<dbReference type="Gene3D" id="3.40.50.10300">
    <property type="entry name" value="CoaB-like"/>
    <property type="match status" value="1"/>
</dbReference>
<dbReference type="HAMAP" id="MF_02225">
    <property type="entry name" value="CoaBC"/>
    <property type="match status" value="1"/>
</dbReference>
<evidence type="ECO:0000256" key="3">
    <source>
        <dbReference type="HAMAP-Rule" id="MF_02225"/>
    </source>
</evidence>
<dbReference type="GO" id="GO:0071513">
    <property type="term" value="C:phosphopantothenoylcysteine decarboxylase complex"/>
    <property type="evidence" value="ECO:0007669"/>
    <property type="project" value="TreeGrafter"/>
</dbReference>
<dbReference type="InterPro" id="IPR035929">
    <property type="entry name" value="CoaB-like_sf"/>
</dbReference>
<feature type="compositionally biased region" description="Acidic residues" evidence="4">
    <location>
        <begin position="229"/>
        <end position="238"/>
    </location>
</feature>
<dbReference type="EC" id="6.3.2.5" evidence="3"/>
<dbReference type="GO" id="GO:0015937">
    <property type="term" value="P:coenzyme A biosynthetic process"/>
    <property type="evidence" value="ECO:0007669"/>
    <property type="project" value="UniProtKB-UniRule"/>
</dbReference>
<keyword evidence="3" id="KW-0436">Ligase</keyword>
<dbReference type="EC" id="4.1.1.36" evidence="3"/>
<evidence type="ECO:0000259" key="6">
    <source>
        <dbReference type="Pfam" id="PF04127"/>
    </source>
</evidence>
<dbReference type="RefSeq" id="WP_160753816.1">
    <property type="nucleotide sequence ID" value="NZ_WTYA01000009.1"/>
</dbReference>
<dbReference type="SUPFAM" id="SSF102645">
    <property type="entry name" value="CoaB-like"/>
    <property type="match status" value="1"/>
</dbReference>
<keyword evidence="3" id="KW-0479">Metal-binding</keyword>
<proteinExistence type="inferred from homology"/>
<feature type="region of interest" description="Phosphopantothenate--cysteine ligase" evidence="3">
    <location>
        <begin position="397"/>
        <end position="619"/>
    </location>
</feature>
<feature type="region of interest" description="Disordered" evidence="4">
    <location>
        <begin position="365"/>
        <end position="384"/>
    </location>
</feature>
<comment type="pathway">
    <text evidence="3">Cofactor biosynthesis; coenzyme A biosynthesis; CoA from (R)-pantothenate: step 2/5.</text>
</comment>
<evidence type="ECO:0000313" key="8">
    <source>
        <dbReference type="Proteomes" id="UP000439780"/>
    </source>
</evidence>
<dbReference type="PANTHER" id="PTHR14359">
    <property type="entry name" value="HOMO-OLIGOMERIC FLAVIN CONTAINING CYS DECARBOXYLASE FAMILY"/>
    <property type="match status" value="1"/>
</dbReference>
<keyword evidence="1 3" id="KW-0210">Decarboxylase</keyword>
<feature type="region of interest" description="Disordered" evidence="4">
    <location>
        <begin position="295"/>
        <end position="335"/>
    </location>
</feature>
<sequence length="619" mass="65658">MGSYSPIRASDAAGSQGRRPVTGPRILLVVGGGIAAYKACELVRMIRKAGGDVTCVLTEGGQQFVTPMALAALSGNKVYTSLFDLKDEVEMGHIQLSREADLVVVCPATADLLAKMAAGIADDLATTLILATDKPVLTVPAMNVRMWEHSTTQRNTEWLRQAGVGVMEPDEGEMACGEYGPGRLPEPAAILAEIANRLDLDIELPEIVEASAPSLRVLEAPVDAPQTETSDEGELEEPDVDLASEALEPEPEVQPRGTLTSLLSAIIPRSTARRSHQQIDKDLEAELQDLPEVDPFDAEGFLGQPPLDDGGDIPAPDLGGPLLASKGKASAAPPIDPEALNHEVARKNPAARPQPIAEEALRTEAPVAQPEPMPDPLAGQTEFDPDPDHRPLHGRHVLVTAGPTWEPIDPVRYIANRSSGKQGFAIAAMAAAAGARVTLVAGPVHLPTPLGVDRIDVESADEMADAVRKALPADIAFMVAAVADWKSKRVAVEKMKKRGSAPPALVLTENPDILATTSAARKRPQLLIGFAAETDDLVENAKAKRKRKGADWIVANDVSYGRIKSGTKGSVMGGDTNTVQIVTSAGVEELPEMNKEDVARELVRRAAHALVNPDTEQHG</sequence>
<comment type="function">
    <text evidence="3">Catalyzes two sequential steps in the biosynthesis of coenzyme A. In the first step cysteine is conjugated to 4'-phosphopantothenate to form 4-phosphopantothenoylcysteine. In the second step the latter compound is decarboxylated to form 4'-phosphopantotheine.</text>
</comment>
<keyword evidence="3" id="KW-0460">Magnesium</keyword>
<comment type="cofactor">
    <cofactor evidence="3">
        <name>Mg(2+)</name>
        <dbReference type="ChEBI" id="CHEBI:18420"/>
    </cofactor>
</comment>
<dbReference type="GO" id="GO:0010181">
    <property type="term" value="F:FMN binding"/>
    <property type="evidence" value="ECO:0007669"/>
    <property type="project" value="UniProtKB-UniRule"/>
</dbReference>
<dbReference type="Gene3D" id="3.40.50.1950">
    <property type="entry name" value="Flavin prenyltransferase-like"/>
    <property type="match status" value="1"/>
</dbReference>
<dbReference type="SUPFAM" id="SSF52507">
    <property type="entry name" value="Homo-oligomeric flavin-containing Cys decarboxylases, HFCD"/>
    <property type="match status" value="1"/>
</dbReference>
<comment type="pathway">
    <text evidence="3">Cofactor biosynthesis; coenzyme A biosynthesis; CoA from (R)-pantothenate: step 3/5.</text>
</comment>
<feature type="domain" description="Flavoprotein" evidence="5">
    <location>
        <begin position="25"/>
        <end position="196"/>
    </location>
</feature>
<protein>
    <recommendedName>
        <fullName evidence="3">Coenzyme A biosynthesis bifunctional protein CoaBC</fullName>
    </recommendedName>
    <alternativeName>
        <fullName evidence="3">DNA/pantothenate metabolism flavoprotein</fullName>
    </alternativeName>
    <alternativeName>
        <fullName evidence="3">Phosphopantothenoylcysteine synthetase/decarboxylase</fullName>
        <shortName evidence="3">PPCS-PPCDC</shortName>
    </alternativeName>
    <domain>
        <recommendedName>
            <fullName evidence="3">Phosphopantothenoylcysteine decarboxylase</fullName>
            <shortName evidence="3">PPC decarboxylase</shortName>
            <shortName evidence="3">PPC-DC</shortName>
            <ecNumber evidence="3">4.1.1.36</ecNumber>
        </recommendedName>
        <alternativeName>
            <fullName evidence="3">CoaC</fullName>
        </alternativeName>
    </domain>
    <domain>
        <recommendedName>
            <fullName evidence="3">Phosphopantothenate--cysteine ligase</fullName>
            <ecNumber evidence="3">6.3.2.5</ecNumber>
        </recommendedName>
        <alternativeName>
            <fullName evidence="3">CoaB</fullName>
        </alternativeName>
        <alternativeName>
            <fullName evidence="3">Phosphopantothenoylcysteine synthetase</fullName>
            <shortName evidence="3">PPC synthetase</shortName>
            <shortName evidence="3">PPC-S</shortName>
        </alternativeName>
    </domain>
</protein>
<dbReference type="UniPathway" id="UPA00241">
    <property type="reaction ID" value="UER00353"/>
</dbReference>
<dbReference type="Pfam" id="PF02441">
    <property type="entry name" value="Flavoprotein"/>
    <property type="match status" value="1"/>
</dbReference>
<comment type="similarity">
    <text evidence="3">In the C-terminal section; belongs to the PPC synthetase family.</text>
</comment>
<dbReference type="OrthoDB" id="9802554at2"/>
<gene>
    <name evidence="3" type="primary">coaBC</name>
    <name evidence="7" type="ORF">GRI58_11850</name>
</gene>
<organism evidence="7 8">
    <name type="scientific">Qipengyuania algicida</name>
    <dbReference type="NCBI Taxonomy" id="1836209"/>
    <lineage>
        <taxon>Bacteria</taxon>
        <taxon>Pseudomonadati</taxon>
        <taxon>Pseudomonadota</taxon>
        <taxon>Alphaproteobacteria</taxon>
        <taxon>Sphingomonadales</taxon>
        <taxon>Erythrobacteraceae</taxon>
        <taxon>Qipengyuania</taxon>
    </lineage>
</organism>
<dbReference type="Proteomes" id="UP000439780">
    <property type="component" value="Unassembled WGS sequence"/>
</dbReference>
<keyword evidence="3" id="KW-0511">Multifunctional enzyme</keyword>
<evidence type="ECO:0000256" key="2">
    <source>
        <dbReference type="ARBA" id="ARBA00023239"/>
    </source>
</evidence>
<comment type="caution">
    <text evidence="3">Lacks conserved residue(s) required for the propagation of feature annotation.</text>
</comment>
<dbReference type="EMBL" id="WTYA01000009">
    <property type="protein sequence ID" value="MXP29512.1"/>
    <property type="molecule type" value="Genomic_DNA"/>
</dbReference>
<dbReference type="InterPro" id="IPR003382">
    <property type="entry name" value="Flavoprotein"/>
</dbReference>
<comment type="caution">
    <text evidence="7">The sequence shown here is derived from an EMBL/GenBank/DDBJ whole genome shotgun (WGS) entry which is preliminary data.</text>
</comment>
<keyword evidence="2 3" id="KW-0456">Lyase</keyword>
<feature type="binding site" evidence="3">
    <location>
        <position position="530"/>
    </location>
    <ligand>
        <name>CTP</name>
        <dbReference type="ChEBI" id="CHEBI:37563"/>
    </ligand>
</feature>
<name>A0A845AG18_9SPHN</name>
<dbReference type="InterPro" id="IPR007085">
    <property type="entry name" value="DNA/pantothenate-metab_flavo_C"/>
</dbReference>
<keyword evidence="8" id="KW-1185">Reference proteome</keyword>
<feature type="binding site" evidence="3">
    <location>
        <position position="494"/>
    </location>
    <ligand>
        <name>CTP</name>
        <dbReference type="ChEBI" id="CHEBI:37563"/>
    </ligand>
</feature>
<evidence type="ECO:0000313" key="7">
    <source>
        <dbReference type="EMBL" id="MXP29512.1"/>
    </source>
</evidence>
<comment type="catalytic activity">
    <reaction evidence="3">
        <text>(R)-4'-phosphopantothenate + L-cysteine + CTP = N-[(R)-4-phosphopantothenoyl]-L-cysteine + CMP + diphosphate + H(+)</text>
        <dbReference type="Rhea" id="RHEA:19397"/>
        <dbReference type="ChEBI" id="CHEBI:10986"/>
        <dbReference type="ChEBI" id="CHEBI:15378"/>
        <dbReference type="ChEBI" id="CHEBI:33019"/>
        <dbReference type="ChEBI" id="CHEBI:35235"/>
        <dbReference type="ChEBI" id="CHEBI:37563"/>
        <dbReference type="ChEBI" id="CHEBI:59458"/>
        <dbReference type="ChEBI" id="CHEBI:60377"/>
        <dbReference type="EC" id="6.3.2.5"/>
    </reaction>
</comment>
<dbReference type="GO" id="GO:0004632">
    <property type="term" value="F:phosphopantothenate--cysteine ligase activity"/>
    <property type="evidence" value="ECO:0007669"/>
    <property type="project" value="UniProtKB-UniRule"/>
</dbReference>
<keyword evidence="3" id="KW-0288">FMN</keyword>
<comment type="catalytic activity">
    <reaction evidence="3">
        <text>N-[(R)-4-phosphopantothenoyl]-L-cysteine + H(+) = (R)-4'-phosphopantetheine + CO2</text>
        <dbReference type="Rhea" id="RHEA:16793"/>
        <dbReference type="ChEBI" id="CHEBI:15378"/>
        <dbReference type="ChEBI" id="CHEBI:16526"/>
        <dbReference type="ChEBI" id="CHEBI:59458"/>
        <dbReference type="ChEBI" id="CHEBI:61723"/>
        <dbReference type="EC" id="4.1.1.36"/>
    </reaction>
</comment>
<feature type="binding site" evidence="3">
    <location>
        <position position="484"/>
    </location>
    <ligand>
        <name>CTP</name>
        <dbReference type="ChEBI" id="CHEBI:37563"/>
    </ligand>
</feature>
<evidence type="ECO:0000256" key="1">
    <source>
        <dbReference type="ARBA" id="ARBA00022793"/>
    </source>
</evidence>
<dbReference type="AlphaFoldDB" id="A0A845AG18"/>
<feature type="binding site" evidence="3">
    <location>
        <position position="548"/>
    </location>
    <ligand>
        <name>CTP</name>
        <dbReference type="ChEBI" id="CHEBI:37563"/>
    </ligand>
</feature>
<feature type="region of interest" description="Phosphopantothenoylcysteine decarboxylase" evidence="3">
    <location>
        <begin position="1"/>
        <end position="396"/>
    </location>
</feature>
<comment type="similarity">
    <text evidence="3">In the N-terminal section; belongs to the HFCD (homo-oligomeric flavin containing Cys decarboxylase) superfamily.</text>
</comment>
<dbReference type="InterPro" id="IPR005252">
    <property type="entry name" value="CoaBC"/>
</dbReference>
<feature type="binding site" evidence="3">
    <location>
        <position position="544"/>
    </location>
    <ligand>
        <name>CTP</name>
        <dbReference type="ChEBI" id="CHEBI:37563"/>
    </ligand>
</feature>
<feature type="active site" description="Proton donor" evidence="3">
    <location>
        <position position="176"/>
    </location>
</feature>
<feature type="domain" description="DNA/pantothenate metabolism flavoprotein C-terminal" evidence="6">
    <location>
        <begin position="392"/>
        <end position="607"/>
    </location>
</feature>
<dbReference type="PANTHER" id="PTHR14359:SF6">
    <property type="entry name" value="PHOSPHOPANTOTHENOYLCYSTEINE DECARBOXYLASE"/>
    <property type="match status" value="1"/>
</dbReference>
<dbReference type="InterPro" id="IPR036551">
    <property type="entry name" value="Flavin_trans-like"/>
</dbReference>
<feature type="region of interest" description="Disordered" evidence="4">
    <location>
        <begin position="218"/>
        <end position="238"/>
    </location>
</feature>
<dbReference type="GO" id="GO:0046872">
    <property type="term" value="F:metal ion binding"/>
    <property type="evidence" value="ECO:0007669"/>
    <property type="project" value="UniProtKB-KW"/>
</dbReference>
<keyword evidence="3" id="KW-0285">Flavoprotein</keyword>
<feature type="binding site" evidence="3">
    <location>
        <begin position="511"/>
        <end position="514"/>
    </location>
    <ligand>
        <name>CTP</name>
        <dbReference type="ChEBI" id="CHEBI:37563"/>
    </ligand>
</feature>
<dbReference type="GO" id="GO:0004633">
    <property type="term" value="F:phosphopantothenoylcysteine decarboxylase activity"/>
    <property type="evidence" value="ECO:0007669"/>
    <property type="project" value="UniProtKB-UniRule"/>
</dbReference>
<dbReference type="GO" id="GO:0015941">
    <property type="term" value="P:pantothenate catabolic process"/>
    <property type="evidence" value="ECO:0007669"/>
    <property type="project" value="InterPro"/>
</dbReference>
<evidence type="ECO:0000259" key="5">
    <source>
        <dbReference type="Pfam" id="PF02441"/>
    </source>
</evidence>
<comment type="cofactor">
    <cofactor evidence="3">
        <name>FMN</name>
        <dbReference type="ChEBI" id="CHEBI:58210"/>
    </cofactor>
    <text evidence="3">Binds 1 FMN per subunit.</text>
</comment>
<reference evidence="7 8" key="1">
    <citation type="submission" date="2019-12" db="EMBL/GenBank/DDBJ databases">
        <title>Genomic-based taxomic classification of the family Erythrobacteraceae.</title>
        <authorList>
            <person name="Xu L."/>
        </authorList>
    </citation>
    <scope>NUCLEOTIDE SEQUENCE [LARGE SCALE GENOMIC DNA]</scope>
    <source>
        <strain evidence="7 8">KEMB 9005-328</strain>
    </source>
</reference>